<name>A0A1I7UTY5_9PELO</name>
<protein>
    <submittedName>
        <fullName evidence="3">G protein-coupled receptor</fullName>
    </submittedName>
</protein>
<feature type="transmembrane region" description="Helical" evidence="1">
    <location>
        <begin position="35"/>
        <end position="55"/>
    </location>
</feature>
<evidence type="ECO:0000313" key="2">
    <source>
        <dbReference type="Proteomes" id="UP000095282"/>
    </source>
</evidence>
<accession>A0A1I7UTY5</accession>
<dbReference type="AlphaFoldDB" id="A0A1I7UTY5"/>
<reference evidence="3" key="1">
    <citation type="submission" date="2016-11" db="UniProtKB">
        <authorList>
            <consortium name="WormBaseParasite"/>
        </authorList>
    </citation>
    <scope>IDENTIFICATION</scope>
</reference>
<feature type="transmembrane region" description="Helical" evidence="1">
    <location>
        <begin position="176"/>
        <end position="198"/>
    </location>
</feature>
<keyword evidence="2" id="KW-1185">Reference proteome</keyword>
<organism evidence="2 3">
    <name type="scientific">Caenorhabditis tropicalis</name>
    <dbReference type="NCBI Taxonomy" id="1561998"/>
    <lineage>
        <taxon>Eukaryota</taxon>
        <taxon>Metazoa</taxon>
        <taxon>Ecdysozoa</taxon>
        <taxon>Nematoda</taxon>
        <taxon>Chromadorea</taxon>
        <taxon>Rhabditida</taxon>
        <taxon>Rhabditina</taxon>
        <taxon>Rhabditomorpha</taxon>
        <taxon>Rhabditoidea</taxon>
        <taxon>Rhabditidae</taxon>
        <taxon>Peloderinae</taxon>
        <taxon>Caenorhabditis</taxon>
    </lineage>
</organism>
<dbReference type="Proteomes" id="UP000095282">
    <property type="component" value="Unplaced"/>
</dbReference>
<dbReference type="Pfam" id="PF10318">
    <property type="entry name" value="7TM_GPCR_Srh"/>
    <property type="match status" value="1"/>
</dbReference>
<dbReference type="WBParaSite" id="Csp11.Scaffold630.g19325.t1">
    <property type="protein sequence ID" value="Csp11.Scaffold630.g19325.t1"/>
    <property type="gene ID" value="Csp11.Scaffold630.g19325"/>
</dbReference>
<evidence type="ECO:0000313" key="3">
    <source>
        <dbReference type="WBParaSite" id="Csp11.Scaffold630.g19325.t1"/>
    </source>
</evidence>
<proteinExistence type="predicted"/>
<feature type="transmembrane region" description="Helical" evidence="1">
    <location>
        <begin position="141"/>
        <end position="164"/>
    </location>
</feature>
<evidence type="ECO:0000256" key="1">
    <source>
        <dbReference type="SAM" id="Phobius"/>
    </source>
</evidence>
<keyword evidence="1" id="KW-1133">Transmembrane helix</keyword>
<dbReference type="InterPro" id="IPR019422">
    <property type="entry name" value="7TM_GPCR_serpentine_rcpt_Srh"/>
</dbReference>
<sequence length="220" mass="25343">MIGIPMLGSYVYVFETRSSSVQMNRFKMTRTSSRLLYHGVLCLINSTLFLTLYSIPEDQEKAKLYSLERYPCPTVEFFRNDVLVIVTDPQLVFIYSFIYAPGLIMFNILNILFHVICTVDHLYIVPPRTISIETRKKQQKFFIGILFQTIIPLSLLWFLITVLIVDGITHNVSQEIMNLVVVACAAHGLVESVAVLSVHQSYRMAVLRMVSRENYDSKFE</sequence>
<feature type="transmembrane region" description="Helical" evidence="1">
    <location>
        <begin position="92"/>
        <end position="120"/>
    </location>
</feature>
<keyword evidence="1" id="KW-0812">Transmembrane</keyword>
<keyword evidence="1" id="KW-0472">Membrane</keyword>